<feature type="binding site" evidence="3">
    <location>
        <position position="190"/>
    </location>
    <ligand>
        <name>Zn(2+)</name>
        <dbReference type="ChEBI" id="CHEBI:29105"/>
        <label>1</label>
    </ligand>
</feature>
<dbReference type="GO" id="GO:0046872">
    <property type="term" value="F:metal ion binding"/>
    <property type="evidence" value="ECO:0007669"/>
    <property type="project" value="UniProtKB-KW"/>
</dbReference>
<dbReference type="CDD" id="cd03884">
    <property type="entry name" value="M20_bAS"/>
    <property type="match status" value="1"/>
</dbReference>
<name>A0A2S0RDN9_9FLAO</name>
<feature type="binding site" evidence="3">
    <location>
        <position position="91"/>
    </location>
    <ligand>
        <name>Zn(2+)</name>
        <dbReference type="ChEBI" id="CHEBI:29105"/>
        <label>1</label>
    </ligand>
</feature>
<dbReference type="SUPFAM" id="SSF53187">
    <property type="entry name" value="Zn-dependent exopeptidases"/>
    <property type="match status" value="1"/>
</dbReference>
<dbReference type="PANTHER" id="PTHR32494">
    <property type="entry name" value="ALLANTOATE DEIMINASE-RELATED"/>
    <property type="match status" value="1"/>
</dbReference>
<comment type="similarity">
    <text evidence="1">Belongs to the peptidase M20 family.</text>
</comment>
<dbReference type="KEGG" id="fmg:HYN48_04535"/>
<dbReference type="InterPro" id="IPR011650">
    <property type="entry name" value="Peptidase_M20_dimer"/>
</dbReference>
<dbReference type="Pfam" id="PF07687">
    <property type="entry name" value="M20_dimer"/>
    <property type="match status" value="1"/>
</dbReference>
<dbReference type="NCBIfam" id="TIGR01879">
    <property type="entry name" value="hydantase"/>
    <property type="match status" value="1"/>
</dbReference>
<dbReference type="RefSeq" id="WP_108369994.1">
    <property type="nucleotide sequence ID" value="NZ_CP028811.1"/>
</dbReference>
<evidence type="ECO:0000256" key="1">
    <source>
        <dbReference type="ARBA" id="ARBA00006153"/>
    </source>
</evidence>
<evidence type="ECO:0000259" key="4">
    <source>
        <dbReference type="Pfam" id="PF07687"/>
    </source>
</evidence>
<sequence>MKINASRLQQHFEAMSLIGKIGDTGTCRPAHTALEKQGFELAASWMHEAGMTTRIDHFGNLIGRLEGKNPELPVLMMGSHLDSQPYGGRFDGVAGVLCAIEVVMMLHENNIIPERPIEVISFADEEGWRFNKGLFGSRGILGKIEDGELQRTDKDGITREQALRDFGCDVTKFHESEYQSGSIFCFLELHIEQGPILDLAQKPIGVVSGISGPLWWTVKLKGMAGHTGSVPMPIRKDALMGAAEIIVAVNDIATQIPGAPTVGTVGTIQVFPASRNIIPEEVTFTVDLRDIDLDRRNRYEKQLRDRIEAITRKHGLTCEISEDTKSDPRYCADWIKEIIRKQCENLNLDAPELMSGPFHDALAMSYACDYGMIFVRCKDGISHNPLEYASYEDLALGTQVLLGTVSEILNKDN</sequence>
<dbReference type="Gene3D" id="3.40.630.10">
    <property type="entry name" value="Zn peptidases"/>
    <property type="match status" value="1"/>
</dbReference>
<evidence type="ECO:0000256" key="3">
    <source>
        <dbReference type="PIRSR" id="PIRSR001235-1"/>
    </source>
</evidence>
<keyword evidence="2 5" id="KW-0378">Hydrolase</keyword>
<dbReference type="NCBIfam" id="NF006771">
    <property type="entry name" value="PRK09290.1-5"/>
    <property type="match status" value="1"/>
</dbReference>
<dbReference type="SUPFAM" id="SSF55031">
    <property type="entry name" value="Bacterial exopeptidase dimerisation domain"/>
    <property type="match status" value="1"/>
</dbReference>
<dbReference type="PIRSF" id="PIRSF001235">
    <property type="entry name" value="Amidase_carbamoylase"/>
    <property type="match status" value="1"/>
</dbReference>
<dbReference type="InterPro" id="IPR036264">
    <property type="entry name" value="Bact_exopeptidase_dim_dom"/>
</dbReference>
<dbReference type="InterPro" id="IPR002933">
    <property type="entry name" value="Peptidase_M20"/>
</dbReference>
<evidence type="ECO:0000256" key="2">
    <source>
        <dbReference type="ARBA" id="ARBA00022801"/>
    </source>
</evidence>
<dbReference type="Pfam" id="PF01546">
    <property type="entry name" value="Peptidase_M20"/>
    <property type="match status" value="1"/>
</dbReference>
<proteinExistence type="inferred from homology"/>
<feature type="binding site" evidence="3">
    <location>
        <position position="80"/>
    </location>
    <ligand>
        <name>Zn(2+)</name>
        <dbReference type="ChEBI" id="CHEBI:29105"/>
        <label>1</label>
    </ligand>
</feature>
<keyword evidence="3" id="KW-0862">Zinc</keyword>
<dbReference type="Gene3D" id="3.30.70.360">
    <property type="match status" value="1"/>
</dbReference>
<feature type="domain" description="Peptidase M20 dimerisation" evidence="4">
    <location>
        <begin position="210"/>
        <end position="312"/>
    </location>
</feature>
<feature type="binding site" evidence="3">
    <location>
        <position position="91"/>
    </location>
    <ligand>
        <name>Zn(2+)</name>
        <dbReference type="ChEBI" id="CHEBI:29105"/>
        <label>2</label>
    </ligand>
</feature>
<feature type="binding site" evidence="3">
    <location>
        <position position="126"/>
    </location>
    <ligand>
        <name>Zn(2+)</name>
        <dbReference type="ChEBI" id="CHEBI:29105"/>
        <label>2</label>
    </ligand>
</feature>
<accession>A0A2S0RDN9</accession>
<gene>
    <name evidence="5" type="ORF">HYN48_04535</name>
</gene>
<keyword evidence="3" id="KW-0479">Metal-binding</keyword>
<reference evidence="5 6" key="1">
    <citation type="submission" date="2018-04" db="EMBL/GenBank/DDBJ databases">
        <title>Genome sequencing of Flavobacterium sp. HYN0048.</title>
        <authorList>
            <person name="Yi H."/>
            <person name="Baek C."/>
        </authorList>
    </citation>
    <scope>NUCLEOTIDE SEQUENCE [LARGE SCALE GENOMIC DNA]</scope>
    <source>
        <strain evidence="5 6">HYN0048</strain>
    </source>
</reference>
<dbReference type="EMBL" id="CP028811">
    <property type="protein sequence ID" value="AWA29410.1"/>
    <property type="molecule type" value="Genomic_DNA"/>
</dbReference>
<dbReference type="Proteomes" id="UP000244193">
    <property type="component" value="Chromosome"/>
</dbReference>
<evidence type="ECO:0000313" key="6">
    <source>
        <dbReference type="Proteomes" id="UP000244193"/>
    </source>
</evidence>
<dbReference type="AlphaFoldDB" id="A0A2S0RDN9"/>
<feature type="binding site" evidence="3">
    <location>
        <position position="383"/>
    </location>
    <ligand>
        <name>Zn(2+)</name>
        <dbReference type="ChEBI" id="CHEBI:29105"/>
        <label>2</label>
    </ligand>
</feature>
<evidence type="ECO:0000313" key="5">
    <source>
        <dbReference type="EMBL" id="AWA29410.1"/>
    </source>
</evidence>
<dbReference type="GO" id="GO:0016813">
    <property type="term" value="F:hydrolase activity, acting on carbon-nitrogen (but not peptide) bonds, in linear amidines"/>
    <property type="evidence" value="ECO:0007669"/>
    <property type="project" value="InterPro"/>
</dbReference>
<dbReference type="InterPro" id="IPR010158">
    <property type="entry name" value="Amidase_Cbmase"/>
</dbReference>
<dbReference type="OrthoDB" id="9769665at2"/>
<dbReference type="PANTHER" id="PTHR32494:SF5">
    <property type="entry name" value="ALLANTOATE AMIDOHYDROLASE"/>
    <property type="match status" value="1"/>
</dbReference>
<organism evidence="5 6">
    <name type="scientific">Flavobacterium magnum</name>
    <dbReference type="NCBI Taxonomy" id="2162713"/>
    <lineage>
        <taxon>Bacteria</taxon>
        <taxon>Pseudomonadati</taxon>
        <taxon>Bacteroidota</taxon>
        <taxon>Flavobacteriia</taxon>
        <taxon>Flavobacteriales</taxon>
        <taxon>Flavobacteriaceae</taxon>
        <taxon>Flavobacterium</taxon>
    </lineage>
</organism>
<protein>
    <submittedName>
        <fullName evidence="5">Zn-dependent hydrolase</fullName>
    </submittedName>
</protein>
<keyword evidence="6" id="KW-1185">Reference proteome</keyword>
<comment type="cofactor">
    <cofactor evidence="3">
        <name>Zn(2+)</name>
        <dbReference type="ChEBI" id="CHEBI:29105"/>
    </cofactor>
    <text evidence="3">Binds 2 Zn(2+) ions per subunit.</text>
</comment>